<dbReference type="InterPro" id="IPR000259">
    <property type="entry name" value="Adhesion_dom_fimbrial"/>
</dbReference>
<evidence type="ECO:0000256" key="4">
    <source>
        <dbReference type="ARBA" id="ARBA00023263"/>
    </source>
</evidence>
<dbReference type="InterPro" id="IPR008966">
    <property type="entry name" value="Adhesion_dom_sf"/>
</dbReference>
<dbReference type="SUPFAM" id="SSF49401">
    <property type="entry name" value="Bacterial adhesins"/>
    <property type="match status" value="1"/>
</dbReference>
<evidence type="ECO:0000313" key="7">
    <source>
        <dbReference type="EMBL" id="UYU31791.1"/>
    </source>
</evidence>
<comment type="similarity">
    <text evidence="2">Belongs to the fimbrial protein family.</text>
</comment>
<dbReference type="Gene3D" id="2.60.40.1090">
    <property type="entry name" value="Fimbrial-type adhesion domain"/>
    <property type="match status" value="1"/>
</dbReference>
<dbReference type="PANTHER" id="PTHR33420:SF3">
    <property type="entry name" value="FIMBRIAL SUBUNIT ELFA"/>
    <property type="match status" value="1"/>
</dbReference>
<dbReference type="PANTHER" id="PTHR33420">
    <property type="entry name" value="FIMBRIAL SUBUNIT ELFA-RELATED"/>
    <property type="match status" value="1"/>
</dbReference>
<dbReference type="RefSeq" id="WP_031523220.1">
    <property type="nucleotide sequence ID" value="NZ_CP074352.1"/>
</dbReference>
<gene>
    <name evidence="7" type="ORF">KFZ77_18575</name>
</gene>
<evidence type="ECO:0000313" key="8">
    <source>
        <dbReference type="Proteomes" id="UP001156318"/>
    </source>
</evidence>
<dbReference type="Pfam" id="PF00419">
    <property type="entry name" value="Fimbrial"/>
    <property type="match status" value="1"/>
</dbReference>
<keyword evidence="4" id="KW-0281">Fimbrium</keyword>
<dbReference type="EMBL" id="CP074352">
    <property type="protein sequence ID" value="UYU31791.1"/>
    <property type="molecule type" value="Genomic_DNA"/>
</dbReference>
<accession>A0ABY6JH50</accession>
<protein>
    <submittedName>
        <fullName evidence="7">Fimbrial protein</fullName>
    </submittedName>
</protein>
<evidence type="ECO:0000256" key="3">
    <source>
        <dbReference type="ARBA" id="ARBA00022729"/>
    </source>
</evidence>
<evidence type="ECO:0000256" key="1">
    <source>
        <dbReference type="ARBA" id="ARBA00004561"/>
    </source>
</evidence>
<dbReference type="InterPro" id="IPR050263">
    <property type="entry name" value="Bact_Fimbrial_Adh_Pro"/>
</dbReference>
<dbReference type="Proteomes" id="UP001156318">
    <property type="component" value="Chromosome"/>
</dbReference>
<feature type="chain" id="PRO_5047469750" evidence="5">
    <location>
        <begin position="22"/>
        <end position="180"/>
    </location>
</feature>
<evidence type="ECO:0000256" key="5">
    <source>
        <dbReference type="SAM" id="SignalP"/>
    </source>
</evidence>
<evidence type="ECO:0000256" key="2">
    <source>
        <dbReference type="ARBA" id="ARBA00006671"/>
    </source>
</evidence>
<dbReference type="InterPro" id="IPR036937">
    <property type="entry name" value="Adhesion_dom_fimbrial_sf"/>
</dbReference>
<organism evidence="7 8">
    <name type="scientific">Siccibacter colletis</name>
    <dbReference type="NCBI Taxonomy" id="1505757"/>
    <lineage>
        <taxon>Bacteria</taxon>
        <taxon>Pseudomonadati</taxon>
        <taxon>Pseudomonadota</taxon>
        <taxon>Gammaproteobacteria</taxon>
        <taxon>Enterobacterales</taxon>
        <taxon>Enterobacteriaceae</taxon>
        <taxon>Siccibacter</taxon>
    </lineage>
</organism>
<keyword evidence="3 5" id="KW-0732">Signal</keyword>
<reference evidence="7 8" key="1">
    <citation type="submission" date="2021-05" db="EMBL/GenBank/DDBJ databases">
        <title>Isolation, identification, and the growth promoting effects of Pantoea dispersa strain YSD J2 from the aboveground leaves of Cyperus esculentus L.Var. Sativus.</title>
        <authorList>
            <person name="Wang S."/>
            <person name="Tang X.M."/>
            <person name="Huang Y.N."/>
        </authorList>
    </citation>
    <scope>NUCLEOTIDE SEQUENCE [LARGE SCALE GENOMIC DNA]</scope>
    <source>
        <strain evidence="8">YSD YN2</strain>
    </source>
</reference>
<proteinExistence type="inferred from homology"/>
<sequence length="180" mass="18726">MKKTVLGMAVSALFMVGAAQAEVNPNDISATLSVTGTVTANESVCMVDLSDTTVALSEDISTMVQAGQTPTNFKEVRISTKGDTNCQAMLNQGKLAYKFLGTADSVDGSTLANSANIENAAKGVGIGLYNIDGTSLKINEDTVPATTTGYNLRLSLVKLTNQEVSAGDVQGSLTVQIERL</sequence>
<comment type="subcellular location">
    <subcellularLocation>
        <location evidence="1">Fimbrium</location>
    </subcellularLocation>
</comment>
<feature type="signal peptide" evidence="5">
    <location>
        <begin position="1"/>
        <end position="21"/>
    </location>
</feature>
<name>A0ABY6JH50_9ENTR</name>
<keyword evidence="8" id="KW-1185">Reference proteome</keyword>
<evidence type="ECO:0000259" key="6">
    <source>
        <dbReference type="Pfam" id="PF00419"/>
    </source>
</evidence>
<feature type="domain" description="Fimbrial-type adhesion" evidence="6">
    <location>
        <begin position="33"/>
        <end position="177"/>
    </location>
</feature>